<name>W5IJN7_SCAIO</name>
<evidence type="ECO:0000256" key="1">
    <source>
        <dbReference type="SAM" id="MobiDB-lite"/>
    </source>
</evidence>
<sequence length="160" mass="17357">MTDNKTDARHDDSAASSDDSWKTFAREHQDELNNLEQSKDARKFEKHIKKAQKAQKAQGGFSSSDFKNNVFIAGNPHGPRTYSTSWFDADEADSHFTPPHFSSPLSLSAIIGLILGAAAVVLLILSLNMPSASSLLATLSAICVLLSLGLIVNSVRSSRR</sequence>
<proteinExistence type="predicted"/>
<dbReference type="HOGENOM" id="CLU_083826_0_0_11"/>
<accession>W5IJN7</accession>
<dbReference type="AlphaFoldDB" id="W5IJN7"/>
<dbReference type="RefSeq" id="WP_040591135.1">
    <property type="nucleotide sequence ID" value="NZ_GG770225.1"/>
</dbReference>
<evidence type="ECO:0000256" key="2">
    <source>
        <dbReference type="SAM" id="Phobius"/>
    </source>
</evidence>
<evidence type="ECO:0000313" key="3">
    <source>
        <dbReference type="EMBL" id="EFG27220.2"/>
    </source>
</evidence>
<keyword evidence="2" id="KW-0812">Transmembrane</keyword>
<comment type="caution">
    <text evidence="3">The sequence shown here is derived from an EMBL/GenBank/DDBJ whole genome shotgun (WGS) entry which is preliminary data.</text>
</comment>
<dbReference type="eggNOG" id="ENOG5031E4N">
    <property type="taxonomic scope" value="Bacteria"/>
</dbReference>
<feature type="transmembrane region" description="Helical" evidence="2">
    <location>
        <begin position="133"/>
        <end position="152"/>
    </location>
</feature>
<keyword evidence="2" id="KW-0472">Membrane</keyword>
<dbReference type="Proteomes" id="UP000005777">
    <property type="component" value="Unassembled WGS sequence"/>
</dbReference>
<dbReference type="EMBL" id="ADCX01000004">
    <property type="protein sequence ID" value="EFG27220.2"/>
    <property type="molecule type" value="Genomic_DNA"/>
</dbReference>
<evidence type="ECO:0000313" key="4">
    <source>
        <dbReference type="Proteomes" id="UP000005777"/>
    </source>
</evidence>
<reference evidence="3 4" key="1">
    <citation type="submission" date="2012-01" db="EMBL/GenBank/DDBJ databases">
        <title>The Genome Sequence of Scardovia inopinata F0304.</title>
        <authorList>
            <consortium name="The Broad Institute Genome Sequencing Platform"/>
            <person name="Ward D."/>
            <person name="Earl A."/>
            <person name="Feldgarden M."/>
            <person name="Gevers D."/>
            <person name="Young S."/>
            <person name="Zeng Q."/>
            <person name="Koehrsen M."/>
            <person name="Alvarado L."/>
            <person name="Berlin A.M."/>
            <person name="Borenstein D."/>
            <person name="Chapman S.B."/>
            <person name="Chen Z."/>
            <person name="Engels R."/>
            <person name="Freedman E."/>
            <person name="Gellesch M."/>
            <person name="Goldberg J."/>
            <person name="Griggs A."/>
            <person name="Gujja S."/>
            <person name="Heilman E.R."/>
            <person name="Heiman D.I."/>
            <person name="Hepburn T.A."/>
            <person name="Howarth C."/>
            <person name="Jen D."/>
            <person name="Larson L."/>
            <person name="Mehta T."/>
            <person name="Park D."/>
            <person name="Pearson M."/>
            <person name="Richards J."/>
            <person name="Roberts A."/>
            <person name="Saif S."/>
            <person name="Shea T.D."/>
            <person name="Shenoy N."/>
            <person name="Sisk P."/>
            <person name="Stolte C."/>
            <person name="Sykes S.N."/>
            <person name="Walk T."/>
            <person name="White J."/>
            <person name="Yandava C."/>
            <person name="Izard J."/>
            <person name="Baranova O.V."/>
            <person name="Blanton J.M."/>
            <person name="Tanner A.C."/>
            <person name="Dewhirst F."/>
            <person name="Haas B."/>
            <person name="Nusbaum C."/>
            <person name="Birren B."/>
        </authorList>
    </citation>
    <scope>NUCLEOTIDE SEQUENCE [LARGE SCALE GENOMIC DNA]</scope>
    <source>
        <strain evidence="3 4">F0304</strain>
    </source>
</reference>
<feature type="compositionally biased region" description="Basic and acidic residues" evidence="1">
    <location>
        <begin position="1"/>
        <end position="43"/>
    </location>
</feature>
<protein>
    <submittedName>
        <fullName evidence="3">Uncharacterized protein</fullName>
    </submittedName>
</protein>
<feature type="transmembrane region" description="Helical" evidence="2">
    <location>
        <begin position="105"/>
        <end position="127"/>
    </location>
</feature>
<feature type="region of interest" description="Disordered" evidence="1">
    <location>
        <begin position="1"/>
        <end position="49"/>
    </location>
</feature>
<organism evidence="3 4">
    <name type="scientific">Scardovia inopinata F0304</name>
    <dbReference type="NCBI Taxonomy" id="641146"/>
    <lineage>
        <taxon>Bacteria</taxon>
        <taxon>Bacillati</taxon>
        <taxon>Actinomycetota</taxon>
        <taxon>Actinomycetes</taxon>
        <taxon>Bifidobacteriales</taxon>
        <taxon>Bifidobacteriaceae</taxon>
        <taxon>Scardovia</taxon>
    </lineage>
</organism>
<keyword evidence="2" id="KW-1133">Transmembrane helix</keyword>
<gene>
    <name evidence="3" type="ORF">HMPREF9020_00859</name>
</gene>
<keyword evidence="4" id="KW-1185">Reference proteome</keyword>